<gene>
    <name evidence="8" type="ORF">HO173_011981</name>
</gene>
<feature type="transmembrane region" description="Helical" evidence="6">
    <location>
        <begin position="73"/>
        <end position="92"/>
    </location>
</feature>
<organism evidence="8 9">
    <name type="scientific">Letharia columbiana</name>
    <dbReference type="NCBI Taxonomy" id="112416"/>
    <lineage>
        <taxon>Eukaryota</taxon>
        <taxon>Fungi</taxon>
        <taxon>Dikarya</taxon>
        <taxon>Ascomycota</taxon>
        <taxon>Pezizomycotina</taxon>
        <taxon>Lecanoromycetes</taxon>
        <taxon>OSLEUM clade</taxon>
        <taxon>Lecanoromycetidae</taxon>
        <taxon>Lecanorales</taxon>
        <taxon>Lecanorineae</taxon>
        <taxon>Parmeliaceae</taxon>
        <taxon>Letharia</taxon>
    </lineage>
</organism>
<feature type="transmembrane region" description="Helical" evidence="6">
    <location>
        <begin position="442"/>
        <end position="467"/>
    </location>
</feature>
<comment type="caution">
    <text evidence="8">The sequence shown here is derived from an EMBL/GenBank/DDBJ whole genome shotgun (WGS) entry which is preliminary data.</text>
</comment>
<dbReference type="Proteomes" id="UP000578531">
    <property type="component" value="Unassembled WGS sequence"/>
</dbReference>
<feature type="region of interest" description="Disordered" evidence="5">
    <location>
        <begin position="1"/>
        <end position="56"/>
    </location>
</feature>
<feature type="transmembrane region" description="Helical" evidence="6">
    <location>
        <begin position="198"/>
        <end position="216"/>
    </location>
</feature>
<dbReference type="InterPro" id="IPR036259">
    <property type="entry name" value="MFS_trans_sf"/>
</dbReference>
<dbReference type="GO" id="GO:0022857">
    <property type="term" value="F:transmembrane transporter activity"/>
    <property type="evidence" value="ECO:0007669"/>
    <property type="project" value="InterPro"/>
</dbReference>
<feature type="domain" description="Major facilitator superfamily (MFS) profile" evidence="7">
    <location>
        <begin position="74"/>
        <end position="502"/>
    </location>
</feature>
<dbReference type="RefSeq" id="XP_037159254.1">
    <property type="nucleotide sequence ID" value="XM_037313854.1"/>
</dbReference>
<dbReference type="PANTHER" id="PTHR23502:SF49">
    <property type="entry name" value="MAJOR FACILITATOR SUPERFAMILY (MFS) PROFILE DOMAIN-CONTAINING PROTEIN"/>
    <property type="match status" value="1"/>
</dbReference>
<dbReference type="FunFam" id="1.20.1250.20:FF:000088">
    <property type="entry name" value="MFS multidrug transporter, putative"/>
    <property type="match status" value="1"/>
</dbReference>
<accession>A0A8H6FH76</accession>
<dbReference type="EMBL" id="JACCJC010000081">
    <property type="protein sequence ID" value="KAF6227763.1"/>
    <property type="molecule type" value="Genomic_DNA"/>
</dbReference>
<keyword evidence="3 6" id="KW-1133">Transmembrane helix</keyword>
<keyword evidence="9" id="KW-1185">Reference proteome</keyword>
<dbReference type="PANTHER" id="PTHR23502">
    <property type="entry name" value="MAJOR FACILITATOR SUPERFAMILY"/>
    <property type="match status" value="1"/>
</dbReference>
<dbReference type="Gene3D" id="1.20.1250.20">
    <property type="entry name" value="MFS general substrate transporter like domains"/>
    <property type="match status" value="1"/>
</dbReference>
<proteinExistence type="predicted"/>
<evidence type="ECO:0000259" key="7">
    <source>
        <dbReference type="PROSITE" id="PS50850"/>
    </source>
</evidence>
<evidence type="ECO:0000256" key="5">
    <source>
        <dbReference type="SAM" id="MobiDB-lite"/>
    </source>
</evidence>
<feature type="compositionally biased region" description="Polar residues" evidence="5">
    <location>
        <begin position="1"/>
        <end position="14"/>
    </location>
</feature>
<dbReference type="GeneID" id="59293618"/>
<evidence type="ECO:0000256" key="3">
    <source>
        <dbReference type="ARBA" id="ARBA00022989"/>
    </source>
</evidence>
<feature type="transmembrane region" description="Helical" evidence="6">
    <location>
        <begin position="112"/>
        <end position="131"/>
    </location>
</feature>
<protein>
    <recommendedName>
        <fullName evidence="7">Major facilitator superfamily (MFS) profile domain-containing protein</fullName>
    </recommendedName>
</protein>
<reference evidence="8 9" key="1">
    <citation type="journal article" date="2020" name="Genomics">
        <title>Complete, high-quality genomes from long-read metagenomic sequencing of two wolf lichen thalli reveals enigmatic genome architecture.</title>
        <authorList>
            <person name="McKenzie S.K."/>
            <person name="Walston R.F."/>
            <person name="Allen J.L."/>
        </authorList>
    </citation>
    <scope>NUCLEOTIDE SEQUENCE [LARGE SCALE GENOMIC DNA]</scope>
    <source>
        <strain evidence="8">WasteWater2</strain>
    </source>
</reference>
<evidence type="ECO:0000313" key="8">
    <source>
        <dbReference type="EMBL" id="KAF6227763.1"/>
    </source>
</evidence>
<dbReference type="Pfam" id="PF07690">
    <property type="entry name" value="MFS_1"/>
    <property type="match status" value="1"/>
</dbReference>
<dbReference type="AlphaFoldDB" id="A0A8H6FH76"/>
<keyword evidence="4 6" id="KW-0472">Membrane</keyword>
<dbReference type="OrthoDB" id="9986881at2759"/>
<feature type="transmembrane region" description="Helical" evidence="6">
    <location>
        <begin position="143"/>
        <end position="166"/>
    </location>
</feature>
<feature type="compositionally biased region" description="Basic and acidic residues" evidence="5">
    <location>
        <begin position="27"/>
        <end position="56"/>
    </location>
</feature>
<dbReference type="InterPro" id="IPR011701">
    <property type="entry name" value="MFS"/>
</dbReference>
<keyword evidence="2 6" id="KW-0812">Transmembrane</keyword>
<dbReference type="PROSITE" id="PS50850">
    <property type="entry name" value="MFS"/>
    <property type="match status" value="1"/>
</dbReference>
<dbReference type="SUPFAM" id="SSF103473">
    <property type="entry name" value="MFS general substrate transporter"/>
    <property type="match status" value="1"/>
</dbReference>
<feature type="transmembrane region" description="Helical" evidence="6">
    <location>
        <begin position="385"/>
        <end position="404"/>
    </location>
</feature>
<feature type="transmembrane region" description="Helical" evidence="6">
    <location>
        <begin position="479"/>
        <end position="500"/>
    </location>
</feature>
<feature type="transmembrane region" description="Helical" evidence="6">
    <location>
        <begin position="410"/>
        <end position="430"/>
    </location>
</feature>
<feature type="transmembrane region" description="Helical" evidence="6">
    <location>
        <begin position="306"/>
        <end position="325"/>
    </location>
</feature>
<feature type="transmembrane region" description="Helical" evidence="6">
    <location>
        <begin position="236"/>
        <end position="259"/>
    </location>
</feature>
<dbReference type="GO" id="GO:0005886">
    <property type="term" value="C:plasma membrane"/>
    <property type="evidence" value="ECO:0007669"/>
    <property type="project" value="TreeGrafter"/>
</dbReference>
<evidence type="ECO:0000313" key="9">
    <source>
        <dbReference type="Proteomes" id="UP000578531"/>
    </source>
</evidence>
<name>A0A8H6FH76_9LECA</name>
<evidence type="ECO:0000256" key="2">
    <source>
        <dbReference type="ARBA" id="ARBA00022692"/>
    </source>
</evidence>
<sequence length="515" mass="56096">MPSNPSSPATSSHTQHSDTEPASPPAVHHDEENPSHVNSEKEKEKDEKKSYLVDWEPNDKANPRNWSTSYKSWITFQLGMLALSASLGSSIISPAEDAIMAYTHISSEVAVLPISFYILGFAFGPLLWAPISEVWGRKLSMEPAMFCLGLFSIGTATSTSAASIFITRFFGGVFGSAPVSNVSAALGDMWAPKARGTAVTFYAVAVVGGPTLGPVIGAALTVNKHMGWRWTEYIEAIWVFTIFAITTFFLPELYGPVLLKRRAASLRKSTGNSAYWHPHENVKLDFKSIVTKHLARPLRMLFTEPMVACIALYASFVYALLYLTLEVFPIVFAQMRHYSLVVSTLPFLGLFVGVLAAVFINLANQPRYIRIVDQNGGRPVPEARLPPMLVGGLLFAIGLFWFGWTAAPHFSWALPTVAAGFIGAGFNVIFQQCINFLVDSYGLYAASAVSANTFLRSLLACAFPLVAKPMFKNLGVGPAMSVLGGVACLALPVPLILMRYGLGLRRMSKFAPVHD</sequence>
<comment type="subcellular location">
    <subcellularLocation>
        <location evidence="1">Membrane</location>
        <topology evidence="1">Multi-pass membrane protein</topology>
    </subcellularLocation>
</comment>
<feature type="transmembrane region" description="Helical" evidence="6">
    <location>
        <begin position="345"/>
        <end position="364"/>
    </location>
</feature>
<evidence type="ECO:0000256" key="1">
    <source>
        <dbReference type="ARBA" id="ARBA00004141"/>
    </source>
</evidence>
<dbReference type="CDD" id="cd17323">
    <property type="entry name" value="MFS_Tpo1_MDR_like"/>
    <property type="match status" value="1"/>
</dbReference>
<evidence type="ECO:0000256" key="6">
    <source>
        <dbReference type="SAM" id="Phobius"/>
    </source>
</evidence>
<evidence type="ECO:0000256" key="4">
    <source>
        <dbReference type="ARBA" id="ARBA00023136"/>
    </source>
</evidence>
<dbReference type="InterPro" id="IPR020846">
    <property type="entry name" value="MFS_dom"/>
</dbReference>